<name>A0A0J8BXW1_STRVR</name>
<protein>
    <submittedName>
        <fullName evidence="2">Uncharacterized protein</fullName>
    </submittedName>
</protein>
<evidence type="ECO:0000256" key="1">
    <source>
        <dbReference type="SAM" id="MobiDB-lite"/>
    </source>
</evidence>
<accession>A0A0J8BXW1</accession>
<organism evidence="2 3">
    <name type="scientific">Streptomyces viridochromogenes</name>
    <dbReference type="NCBI Taxonomy" id="1938"/>
    <lineage>
        <taxon>Bacteria</taxon>
        <taxon>Bacillati</taxon>
        <taxon>Actinomycetota</taxon>
        <taxon>Actinomycetes</taxon>
        <taxon>Kitasatosporales</taxon>
        <taxon>Streptomycetaceae</taxon>
        <taxon>Streptomyces</taxon>
    </lineage>
</organism>
<sequence>MTRPGDAMRIDERERPLGARPEPPQGVVWRLLREKAQAGGAAAEETRRQVEEHKTALAHLAQDVAGVLHGLHGVTAANAADVLPSLTHRLARALEAAGARYLDPVGTPYEEVQTWADVEGSEQVAGLERAMVAETLRPGVLMADGKLTQRARVYLAVPAAADDRQEEQE</sequence>
<evidence type="ECO:0000313" key="3">
    <source>
        <dbReference type="Proteomes" id="UP000037432"/>
    </source>
</evidence>
<dbReference type="EMBL" id="LFNT01000050">
    <property type="protein sequence ID" value="KMS70335.1"/>
    <property type="molecule type" value="Genomic_DNA"/>
</dbReference>
<feature type="region of interest" description="Disordered" evidence="1">
    <location>
        <begin position="1"/>
        <end position="25"/>
    </location>
</feature>
<gene>
    <name evidence="2" type="ORF">ACM01_32060</name>
</gene>
<comment type="caution">
    <text evidence="2">The sequence shown here is derived from an EMBL/GenBank/DDBJ whole genome shotgun (WGS) entry which is preliminary data.</text>
</comment>
<proteinExistence type="predicted"/>
<dbReference type="PATRIC" id="fig|1938.3.peg.6420"/>
<evidence type="ECO:0000313" key="2">
    <source>
        <dbReference type="EMBL" id="KMS70335.1"/>
    </source>
</evidence>
<dbReference type="AlphaFoldDB" id="A0A0J8BXW1"/>
<feature type="compositionally biased region" description="Basic and acidic residues" evidence="1">
    <location>
        <begin position="1"/>
        <end position="17"/>
    </location>
</feature>
<dbReference type="Proteomes" id="UP000037432">
    <property type="component" value="Unassembled WGS sequence"/>
</dbReference>
<reference evidence="2 3" key="1">
    <citation type="submission" date="2015-06" db="EMBL/GenBank/DDBJ databases">
        <authorList>
            <person name="Ju K.-S."/>
            <person name="Doroghazi J.R."/>
            <person name="Metcalf W.W."/>
        </authorList>
    </citation>
    <scope>NUCLEOTIDE SEQUENCE [LARGE SCALE GENOMIC DNA]</scope>
    <source>
        <strain evidence="2 3">NRRL 3414</strain>
    </source>
</reference>